<name>A0AB40A0N9_DROSZ</name>
<dbReference type="Gene3D" id="2.10.25.10">
    <property type="entry name" value="Laminin"/>
    <property type="match status" value="1"/>
</dbReference>
<evidence type="ECO:0000313" key="2">
    <source>
        <dbReference type="Proteomes" id="UP001652628"/>
    </source>
</evidence>
<keyword evidence="2" id="KW-1185">Reference proteome</keyword>
<sequence length="74" mass="8675">MLKYHLLSVSCHHHRVMVKCKPPCPKMCSNYYYTRKCIAKKCERGCACKKGWLLTKNVQGYCIPRASCKRHIIE</sequence>
<evidence type="ECO:0000259" key="1">
    <source>
        <dbReference type="Pfam" id="PF01826"/>
    </source>
</evidence>
<dbReference type="RefSeq" id="XP_036669135.1">
    <property type="nucleotide sequence ID" value="XM_036813240.3"/>
</dbReference>
<dbReference type="InterPro" id="IPR036084">
    <property type="entry name" value="Ser_inhib-like_sf"/>
</dbReference>
<dbReference type="GeneID" id="108009184"/>
<gene>
    <name evidence="3" type="primary">LOC108009184</name>
</gene>
<dbReference type="SUPFAM" id="SSF57567">
    <property type="entry name" value="Serine protease inhibitors"/>
    <property type="match status" value="1"/>
</dbReference>
<accession>A0AB40A0N9</accession>
<organism evidence="2 3">
    <name type="scientific">Drosophila suzukii</name>
    <name type="common">Spotted-wing drosophila fruit fly</name>
    <dbReference type="NCBI Taxonomy" id="28584"/>
    <lineage>
        <taxon>Eukaryota</taxon>
        <taxon>Metazoa</taxon>
        <taxon>Ecdysozoa</taxon>
        <taxon>Arthropoda</taxon>
        <taxon>Hexapoda</taxon>
        <taxon>Insecta</taxon>
        <taxon>Pterygota</taxon>
        <taxon>Neoptera</taxon>
        <taxon>Endopterygota</taxon>
        <taxon>Diptera</taxon>
        <taxon>Brachycera</taxon>
        <taxon>Muscomorpha</taxon>
        <taxon>Ephydroidea</taxon>
        <taxon>Drosophilidae</taxon>
        <taxon>Drosophila</taxon>
        <taxon>Sophophora</taxon>
    </lineage>
</organism>
<proteinExistence type="predicted"/>
<dbReference type="CDD" id="cd19941">
    <property type="entry name" value="TIL"/>
    <property type="match status" value="1"/>
</dbReference>
<feature type="domain" description="TIL" evidence="1">
    <location>
        <begin position="11"/>
        <end position="68"/>
    </location>
</feature>
<evidence type="ECO:0000313" key="3">
    <source>
        <dbReference type="RefSeq" id="XP_036669135.1"/>
    </source>
</evidence>
<dbReference type="Proteomes" id="UP001652628">
    <property type="component" value="Chromosome 2R"/>
</dbReference>
<reference evidence="3" key="1">
    <citation type="submission" date="2025-08" db="UniProtKB">
        <authorList>
            <consortium name="RefSeq"/>
        </authorList>
    </citation>
    <scope>IDENTIFICATION</scope>
</reference>
<dbReference type="AlphaFoldDB" id="A0AB40A0N9"/>
<protein>
    <submittedName>
        <fullName evidence="3">SCO-spondin isoform X2</fullName>
    </submittedName>
</protein>
<dbReference type="InterPro" id="IPR002919">
    <property type="entry name" value="TIL_dom"/>
</dbReference>
<dbReference type="Pfam" id="PF01826">
    <property type="entry name" value="TIL"/>
    <property type="match status" value="1"/>
</dbReference>